<evidence type="ECO:0000259" key="2">
    <source>
        <dbReference type="Pfam" id="PF10502"/>
    </source>
</evidence>
<gene>
    <name evidence="3" type="ORF">EAH76_11870</name>
</gene>
<evidence type="ECO:0000313" key="4">
    <source>
        <dbReference type="Proteomes" id="UP000319931"/>
    </source>
</evidence>
<dbReference type="RefSeq" id="WP_140850503.1">
    <property type="nucleotide sequence ID" value="NZ_RCZC01000003.1"/>
</dbReference>
<dbReference type="Pfam" id="PF10502">
    <property type="entry name" value="Peptidase_S26"/>
    <property type="match status" value="1"/>
</dbReference>
<dbReference type="GO" id="GO:0004252">
    <property type="term" value="F:serine-type endopeptidase activity"/>
    <property type="evidence" value="ECO:0007669"/>
    <property type="project" value="InterPro"/>
</dbReference>
<comment type="caution">
    <text evidence="3">The sequence shown here is derived from an EMBL/GenBank/DDBJ whole genome shotgun (WGS) entry which is preliminary data.</text>
</comment>
<name>A0A502FSM0_9SPHN</name>
<keyword evidence="1" id="KW-0472">Membrane</keyword>
<proteinExistence type="predicted"/>
<feature type="transmembrane region" description="Helical" evidence="1">
    <location>
        <begin position="6"/>
        <end position="28"/>
    </location>
</feature>
<dbReference type="InterPro" id="IPR036286">
    <property type="entry name" value="LexA/Signal_pep-like_sf"/>
</dbReference>
<keyword evidence="4" id="KW-1185">Reference proteome</keyword>
<reference evidence="3 4" key="1">
    <citation type="journal article" date="2019" name="Environ. Microbiol.">
        <title>Species interactions and distinct microbial communities in high Arctic permafrost affected cryosols are associated with the CH4 and CO2 gas fluxes.</title>
        <authorList>
            <person name="Altshuler I."/>
            <person name="Hamel J."/>
            <person name="Turney S."/>
            <person name="Magnuson E."/>
            <person name="Levesque R."/>
            <person name="Greer C."/>
            <person name="Whyte L.G."/>
        </authorList>
    </citation>
    <scope>NUCLEOTIDE SEQUENCE [LARGE SCALE GENOMIC DNA]</scope>
    <source>
        <strain evidence="3 4">E6.1</strain>
    </source>
</reference>
<dbReference type="AlphaFoldDB" id="A0A502FSM0"/>
<dbReference type="GO" id="GO:0006465">
    <property type="term" value="P:signal peptide processing"/>
    <property type="evidence" value="ECO:0007669"/>
    <property type="project" value="InterPro"/>
</dbReference>
<protein>
    <submittedName>
        <fullName evidence="3">S26 family signal peptidase</fullName>
    </submittedName>
</protein>
<sequence>MTRLGYVLVTTALAELFGGLFVTVALLAPHPRFVWNATASAPIGLYRLAAIDRPAVGDLVAVMPPPALARFLDERRYLALGVPLLKHVAARSGATVCRASARVTVDGRVVAIARTSDSHGRALPVWRGCRVLRAHDLFLLNAVADSMDGRYFGPLSSDRLLGRATPLFTRGAADASFHWRGTDAPNASLHQP</sequence>
<dbReference type="OrthoDB" id="5360818at2"/>
<keyword evidence="1" id="KW-1133">Transmembrane helix</keyword>
<evidence type="ECO:0000313" key="3">
    <source>
        <dbReference type="EMBL" id="TPG52587.1"/>
    </source>
</evidence>
<accession>A0A502FSM0</accession>
<organism evidence="3 4">
    <name type="scientific">Sphingomonas glacialis</name>
    <dbReference type="NCBI Taxonomy" id="658225"/>
    <lineage>
        <taxon>Bacteria</taxon>
        <taxon>Pseudomonadati</taxon>
        <taxon>Pseudomonadota</taxon>
        <taxon>Alphaproteobacteria</taxon>
        <taxon>Sphingomonadales</taxon>
        <taxon>Sphingomonadaceae</taxon>
        <taxon>Sphingomonas</taxon>
    </lineage>
</organism>
<feature type="domain" description="Peptidase S26" evidence="2">
    <location>
        <begin position="14"/>
        <end position="165"/>
    </location>
</feature>
<dbReference type="InterPro" id="IPR019533">
    <property type="entry name" value="Peptidase_S26"/>
</dbReference>
<evidence type="ECO:0000256" key="1">
    <source>
        <dbReference type="SAM" id="Phobius"/>
    </source>
</evidence>
<dbReference type="SUPFAM" id="SSF51306">
    <property type="entry name" value="LexA/Signal peptidase"/>
    <property type="match status" value="1"/>
</dbReference>
<dbReference type="EMBL" id="RCZC01000003">
    <property type="protein sequence ID" value="TPG52587.1"/>
    <property type="molecule type" value="Genomic_DNA"/>
</dbReference>
<keyword evidence="1" id="KW-0812">Transmembrane</keyword>
<dbReference type="Proteomes" id="UP000319931">
    <property type="component" value="Unassembled WGS sequence"/>
</dbReference>